<keyword evidence="2 5" id="KW-0808">Transferase</keyword>
<dbReference type="FunFam" id="3.40.50.2000:FF:000072">
    <property type="entry name" value="Glycosyl transferase"/>
    <property type="match status" value="1"/>
</dbReference>
<evidence type="ECO:0000256" key="3">
    <source>
        <dbReference type="ARBA" id="ARBA00023194"/>
    </source>
</evidence>
<keyword evidence="6" id="KW-1185">Reference proteome</keyword>
<dbReference type="Gene3D" id="3.40.50.2000">
    <property type="entry name" value="Glycogen Phosphorylase B"/>
    <property type="match status" value="2"/>
</dbReference>
<proteinExistence type="inferred from homology"/>
<dbReference type="InterPro" id="IPR010610">
    <property type="entry name" value="EryCIII-like_C"/>
</dbReference>
<gene>
    <name evidence="5" type="ORF">SAMN05216215_101661</name>
</gene>
<dbReference type="GO" id="GO:0016758">
    <property type="term" value="F:hexosyltransferase activity"/>
    <property type="evidence" value="ECO:0007669"/>
    <property type="project" value="InterPro"/>
</dbReference>
<dbReference type="InterPro" id="IPR002213">
    <property type="entry name" value="UDP_glucos_trans"/>
</dbReference>
<dbReference type="InterPro" id="IPR050426">
    <property type="entry name" value="Glycosyltransferase_28"/>
</dbReference>
<name>A0A1H3F5Z1_9PSEU</name>
<evidence type="ECO:0000259" key="4">
    <source>
        <dbReference type="Pfam" id="PF06722"/>
    </source>
</evidence>
<dbReference type="InterPro" id="IPR006326">
    <property type="entry name" value="UDPGT_MGT-like"/>
</dbReference>
<dbReference type="Pfam" id="PF06722">
    <property type="entry name" value="EryCIII-like_C"/>
    <property type="match status" value="1"/>
</dbReference>
<dbReference type="OrthoDB" id="6620093at2"/>
<dbReference type="NCBIfam" id="TIGR01426">
    <property type="entry name" value="MGT"/>
    <property type="match status" value="1"/>
</dbReference>
<reference evidence="6" key="1">
    <citation type="submission" date="2016-10" db="EMBL/GenBank/DDBJ databases">
        <authorList>
            <person name="Varghese N."/>
            <person name="Submissions S."/>
        </authorList>
    </citation>
    <scope>NUCLEOTIDE SEQUENCE [LARGE SCALE GENOMIC DNA]</scope>
    <source>
        <strain evidence="6">CGMCC 4.3530</strain>
    </source>
</reference>
<dbReference type="PANTHER" id="PTHR48050">
    <property type="entry name" value="STEROL 3-BETA-GLUCOSYLTRANSFERASE"/>
    <property type="match status" value="1"/>
</dbReference>
<keyword evidence="3" id="KW-0045">Antibiotic biosynthesis</keyword>
<dbReference type="RefSeq" id="WP_093267021.1">
    <property type="nucleotide sequence ID" value="NZ_FNOK01000016.1"/>
</dbReference>
<evidence type="ECO:0000256" key="2">
    <source>
        <dbReference type="ARBA" id="ARBA00022679"/>
    </source>
</evidence>
<dbReference type="STRING" id="418495.SAMN05216215_101661"/>
<dbReference type="GO" id="GO:0008194">
    <property type="term" value="F:UDP-glycosyltransferase activity"/>
    <property type="evidence" value="ECO:0007669"/>
    <property type="project" value="InterPro"/>
</dbReference>
<dbReference type="EMBL" id="FNOK01000016">
    <property type="protein sequence ID" value="SDX85768.1"/>
    <property type="molecule type" value="Genomic_DNA"/>
</dbReference>
<dbReference type="Proteomes" id="UP000199529">
    <property type="component" value="Unassembled WGS sequence"/>
</dbReference>
<dbReference type="CDD" id="cd03784">
    <property type="entry name" value="GT1_Gtf-like"/>
    <property type="match status" value="1"/>
</dbReference>
<dbReference type="PANTHER" id="PTHR48050:SF13">
    <property type="entry name" value="STEROL 3-BETA-GLUCOSYLTRANSFERASE UGT80A2"/>
    <property type="match status" value="1"/>
</dbReference>
<evidence type="ECO:0000313" key="5">
    <source>
        <dbReference type="EMBL" id="SDX85768.1"/>
    </source>
</evidence>
<dbReference type="PROSITE" id="PS00375">
    <property type="entry name" value="UDPGT"/>
    <property type="match status" value="1"/>
</dbReference>
<dbReference type="InterPro" id="IPR035595">
    <property type="entry name" value="UDP_glycos_trans_CS"/>
</dbReference>
<protein>
    <submittedName>
        <fullName evidence="5">Glycosyltransferase, MGT family</fullName>
    </submittedName>
</protein>
<dbReference type="AlphaFoldDB" id="A0A1H3F5Z1"/>
<dbReference type="GO" id="GO:0017000">
    <property type="term" value="P:antibiotic biosynthetic process"/>
    <property type="evidence" value="ECO:0007669"/>
    <property type="project" value="UniProtKB-KW"/>
</dbReference>
<dbReference type="SUPFAM" id="SSF53756">
    <property type="entry name" value="UDP-Glycosyltransferase/glycogen phosphorylase"/>
    <property type="match status" value="1"/>
</dbReference>
<accession>A0A1H3F5Z1</accession>
<evidence type="ECO:0000313" key="6">
    <source>
        <dbReference type="Proteomes" id="UP000199529"/>
    </source>
</evidence>
<comment type="similarity">
    <text evidence="1">Belongs to the UDP-glycosyltransferase family.</text>
</comment>
<sequence>MADTAQNSYRTRPAHIAFMSMPAHGHVNPGLGLVAELVARGHRVTYATTDDFAPQVAEAGATPVRYTSTLPGSSADAQEWPEEQVAAQEMFLEEMMAVVPQLEQAYAADRPDLIVYDVAGFQALVLSEKWQVPRLQLSPTHVYFEGIEETFGIEFSPEALAVQAKYDEYFAQQGTELVFRDVEKSNRCVVTIPRSFQYFGERVSDSYTFVGPMLTERAFQDDWQAPDSRPVLVISLGSAYNNRVEFYRKCLRAFADLDWHVVMSVGRSTDPAELGEIPPNFDVRQWIPQLRVLSQASAFITHAGMGGTMEGLYHEVPLIAVPQAADQFMNAARIGELQLGTQVDCESVTPEQLRAALEQVTSSEVIRLRLKEMRREILESGGLRRAAEIVESLL</sequence>
<evidence type="ECO:0000256" key="1">
    <source>
        <dbReference type="ARBA" id="ARBA00009995"/>
    </source>
</evidence>
<organism evidence="5 6">
    <name type="scientific">Saccharopolyspora shandongensis</name>
    <dbReference type="NCBI Taxonomy" id="418495"/>
    <lineage>
        <taxon>Bacteria</taxon>
        <taxon>Bacillati</taxon>
        <taxon>Actinomycetota</taxon>
        <taxon>Actinomycetes</taxon>
        <taxon>Pseudonocardiales</taxon>
        <taxon>Pseudonocardiaceae</taxon>
        <taxon>Saccharopolyspora</taxon>
    </lineage>
</organism>
<feature type="domain" description="Erythromycin biosynthesis protein CIII-like C-terminal" evidence="4">
    <location>
        <begin position="250"/>
        <end position="379"/>
    </location>
</feature>